<feature type="compositionally biased region" description="Basic and acidic residues" evidence="1">
    <location>
        <begin position="146"/>
        <end position="164"/>
    </location>
</feature>
<keyword evidence="3" id="KW-1185">Reference proteome</keyword>
<dbReference type="InterPro" id="IPR035979">
    <property type="entry name" value="RBD_domain_sf"/>
</dbReference>
<organism evidence="2 3">
    <name type="scientific">Prorocentrum cordatum</name>
    <dbReference type="NCBI Taxonomy" id="2364126"/>
    <lineage>
        <taxon>Eukaryota</taxon>
        <taxon>Sar</taxon>
        <taxon>Alveolata</taxon>
        <taxon>Dinophyceae</taxon>
        <taxon>Prorocentrales</taxon>
        <taxon>Prorocentraceae</taxon>
        <taxon>Prorocentrum</taxon>
    </lineage>
</organism>
<dbReference type="CDD" id="cd00590">
    <property type="entry name" value="RRM_SF"/>
    <property type="match status" value="1"/>
</dbReference>
<gene>
    <name evidence="2" type="ORF">PCOR1329_LOCUS19915</name>
</gene>
<dbReference type="SUPFAM" id="SSF54928">
    <property type="entry name" value="RNA-binding domain, RBD"/>
    <property type="match status" value="1"/>
</dbReference>
<feature type="compositionally biased region" description="Polar residues" evidence="1">
    <location>
        <begin position="14"/>
        <end position="24"/>
    </location>
</feature>
<feature type="region of interest" description="Disordered" evidence="1">
    <location>
        <begin position="1"/>
        <end position="45"/>
    </location>
</feature>
<protein>
    <recommendedName>
        <fullName evidence="4">RRM domain-containing protein</fullName>
    </recommendedName>
</protein>
<evidence type="ECO:0008006" key="4">
    <source>
        <dbReference type="Google" id="ProtNLM"/>
    </source>
</evidence>
<dbReference type="EMBL" id="CAUYUJ010006407">
    <property type="protein sequence ID" value="CAK0817265.1"/>
    <property type="molecule type" value="Genomic_DNA"/>
</dbReference>
<evidence type="ECO:0000313" key="3">
    <source>
        <dbReference type="Proteomes" id="UP001189429"/>
    </source>
</evidence>
<dbReference type="Proteomes" id="UP001189429">
    <property type="component" value="Unassembled WGS sequence"/>
</dbReference>
<dbReference type="InterPro" id="IPR012677">
    <property type="entry name" value="Nucleotide-bd_a/b_plait_sf"/>
</dbReference>
<proteinExistence type="predicted"/>
<dbReference type="Gene3D" id="3.30.70.330">
    <property type="match status" value="1"/>
</dbReference>
<feature type="non-terminal residue" evidence="2">
    <location>
        <position position="1"/>
    </location>
</feature>
<reference evidence="2" key="1">
    <citation type="submission" date="2023-10" db="EMBL/GenBank/DDBJ databases">
        <authorList>
            <person name="Chen Y."/>
            <person name="Shah S."/>
            <person name="Dougan E. K."/>
            <person name="Thang M."/>
            <person name="Chan C."/>
        </authorList>
    </citation>
    <scope>NUCLEOTIDE SEQUENCE [LARGE SCALE GENOMIC DNA]</scope>
</reference>
<feature type="region of interest" description="Disordered" evidence="1">
    <location>
        <begin position="146"/>
        <end position="226"/>
    </location>
</feature>
<accession>A0ABN9RE34</accession>
<name>A0ABN9RE34_9DINO</name>
<comment type="caution">
    <text evidence="2">The sequence shown here is derived from an EMBL/GenBank/DDBJ whole genome shotgun (WGS) entry which is preliminary data.</text>
</comment>
<evidence type="ECO:0000313" key="2">
    <source>
        <dbReference type="EMBL" id="CAK0817265.1"/>
    </source>
</evidence>
<evidence type="ECO:0000256" key="1">
    <source>
        <dbReference type="SAM" id="MobiDB-lite"/>
    </source>
</evidence>
<feature type="compositionally biased region" description="Basic residues" evidence="1">
    <location>
        <begin position="194"/>
        <end position="226"/>
    </location>
</feature>
<feature type="compositionally biased region" description="Low complexity" evidence="1">
    <location>
        <begin position="165"/>
        <end position="177"/>
    </location>
</feature>
<sequence>PPGDGAASPKAGTGSWTPKPSTSETNEDSQPEMERRPAHTLSSSLHVLSSEDPDCIIIVRRINKLGFKAVRKLRQHFSSYGTVVRMLVAHSTVNLRSGDQAIRQRPSSLGFLHMSAPDAAQAILALGPEQEVDGVTIRVQRFERSSYERQDLEGESGADKDRQSSDAGTSAATTGAASSGGAGSSYGDTSEKARGKRRTTRRRRRTRKRRRTRTRWTPKGRRARTSRSRMALLGRAPVRGIRPPSVWQHTGNIANITSSQRHF</sequence>